<protein>
    <recommendedName>
        <fullName evidence="9">Tubulin alpha chain</fullName>
    </recommendedName>
</protein>
<dbReference type="GO" id="GO:0005525">
    <property type="term" value="F:GTP binding"/>
    <property type="evidence" value="ECO:0000318"/>
    <property type="project" value="GO_Central"/>
</dbReference>
<dbReference type="GO" id="GO:0000226">
    <property type="term" value="P:microtubule cytoskeleton organization"/>
    <property type="evidence" value="ECO:0000318"/>
    <property type="project" value="GO_Central"/>
</dbReference>
<dbReference type="InterPro" id="IPR036525">
    <property type="entry name" value="Tubulin/FtsZ_GTPase_sf"/>
</dbReference>
<dbReference type="STRING" id="4072.A0A2G2YTZ1"/>
<dbReference type="GO" id="GO:0016787">
    <property type="term" value="F:hydrolase activity"/>
    <property type="evidence" value="ECO:0007669"/>
    <property type="project" value="UniProtKB-KW"/>
</dbReference>
<dbReference type="InterPro" id="IPR003008">
    <property type="entry name" value="Tubulin_FtsZ_GTPase"/>
</dbReference>
<dbReference type="PANTHER" id="PTHR11588">
    <property type="entry name" value="TUBULIN"/>
    <property type="match status" value="1"/>
</dbReference>
<evidence type="ECO:0000256" key="7">
    <source>
        <dbReference type="ARBA" id="ARBA00034296"/>
    </source>
</evidence>
<dbReference type="Gramene" id="PHT73164">
    <property type="protein sequence ID" value="PHT73164"/>
    <property type="gene ID" value="T459_23949"/>
</dbReference>
<dbReference type="AlphaFoldDB" id="A0A2G2YTZ1"/>
<dbReference type="SMART" id="SM00864">
    <property type="entry name" value="Tubulin"/>
    <property type="match status" value="1"/>
</dbReference>
<reference evidence="11 12" key="2">
    <citation type="journal article" date="2017" name="Genome Biol.">
        <title>New reference genome sequences of hot pepper reveal the massive evolution of plant disease-resistance genes by retroduplication.</title>
        <authorList>
            <person name="Kim S."/>
            <person name="Park J."/>
            <person name="Yeom S.I."/>
            <person name="Kim Y.M."/>
            <person name="Seo E."/>
            <person name="Kim K.T."/>
            <person name="Kim M.S."/>
            <person name="Lee J.M."/>
            <person name="Cheong K."/>
            <person name="Shin H.S."/>
            <person name="Kim S.B."/>
            <person name="Han K."/>
            <person name="Lee J."/>
            <person name="Park M."/>
            <person name="Lee H.A."/>
            <person name="Lee H.Y."/>
            <person name="Lee Y."/>
            <person name="Oh S."/>
            <person name="Lee J.H."/>
            <person name="Choi E."/>
            <person name="Choi E."/>
            <person name="Lee S.E."/>
            <person name="Jeon J."/>
            <person name="Kim H."/>
            <person name="Choi G."/>
            <person name="Song H."/>
            <person name="Lee J."/>
            <person name="Lee S.C."/>
            <person name="Kwon J.K."/>
            <person name="Lee H.Y."/>
            <person name="Koo N."/>
            <person name="Hong Y."/>
            <person name="Kim R.W."/>
            <person name="Kang W.H."/>
            <person name="Huh J.H."/>
            <person name="Kang B.C."/>
            <person name="Yang T.J."/>
            <person name="Lee Y.H."/>
            <person name="Bennetzen J.L."/>
            <person name="Choi D."/>
        </authorList>
    </citation>
    <scope>NUCLEOTIDE SEQUENCE [LARGE SCALE GENOMIC DNA]</scope>
    <source>
        <strain evidence="12">cv. CM334</strain>
    </source>
</reference>
<evidence type="ECO:0000256" key="8">
    <source>
        <dbReference type="ARBA" id="ARBA00049117"/>
    </source>
</evidence>
<comment type="catalytic activity">
    <reaction evidence="8">
        <text>GTP + H2O = GDP + phosphate + H(+)</text>
        <dbReference type="Rhea" id="RHEA:19669"/>
        <dbReference type="ChEBI" id="CHEBI:15377"/>
        <dbReference type="ChEBI" id="CHEBI:15378"/>
        <dbReference type="ChEBI" id="CHEBI:37565"/>
        <dbReference type="ChEBI" id="CHEBI:43474"/>
        <dbReference type="ChEBI" id="CHEBI:58189"/>
    </reaction>
    <physiologicalReaction direction="left-to-right" evidence="8">
        <dbReference type="Rhea" id="RHEA:19670"/>
    </physiologicalReaction>
</comment>
<reference evidence="11 12" key="1">
    <citation type="journal article" date="2014" name="Nat. Genet.">
        <title>Genome sequence of the hot pepper provides insights into the evolution of pungency in Capsicum species.</title>
        <authorList>
            <person name="Kim S."/>
            <person name="Park M."/>
            <person name="Yeom S.I."/>
            <person name="Kim Y.M."/>
            <person name="Lee J.M."/>
            <person name="Lee H.A."/>
            <person name="Seo E."/>
            <person name="Choi J."/>
            <person name="Cheong K."/>
            <person name="Kim K.T."/>
            <person name="Jung K."/>
            <person name="Lee G.W."/>
            <person name="Oh S.K."/>
            <person name="Bae C."/>
            <person name="Kim S.B."/>
            <person name="Lee H.Y."/>
            <person name="Kim S.Y."/>
            <person name="Kim M.S."/>
            <person name="Kang B.C."/>
            <person name="Jo Y.D."/>
            <person name="Yang H.B."/>
            <person name="Jeong H.J."/>
            <person name="Kang W.H."/>
            <person name="Kwon J.K."/>
            <person name="Shin C."/>
            <person name="Lim J.Y."/>
            <person name="Park J.H."/>
            <person name="Huh J.H."/>
            <person name="Kim J.S."/>
            <person name="Kim B.D."/>
            <person name="Cohen O."/>
            <person name="Paran I."/>
            <person name="Suh M.C."/>
            <person name="Lee S.B."/>
            <person name="Kim Y.K."/>
            <person name="Shin Y."/>
            <person name="Noh S.J."/>
            <person name="Park J."/>
            <person name="Seo Y.S."/>
            <person name="Kwon S.Y."/>
            <person name="Kim H.A."/>
            <person name="Park J.M."/>
            <person name="Kim H.J."/>
            <person name="Choi S.B."/>
            <person name="Bosland P.W."/>
            <person name="Reeves G."/>
            <person name="Jo S.H."/>
            <person name="Lee B.W."/>
            <person name="Cho H.T."/>
            <person name="Choi H.S."/>
            <person name="Lee M.S."/>
            <person name="Yu Y."/>
            <person name="Do Choi Y."/>
            <person name="Park B.S."/>
            <person name="van Deynze A."/>
            <person name="Ashrafi H."/>
            <person name="Hill T."/>
            <person name="Kim W.T."/>
            <person name="Pai H.S."/>
            <person name="Ahn H.K."/>
            <person name="Yeam I."/>
            <person name="Giovannoni J.J."/>
            <person name="Rose J.K."/>
            <person name="Sorensen I."/>
            <person name="Lee S.J."/>
            <person name="Kim R.W."/>
            <person name="Choi I.Y."/>
            <person name="Choi B.S."/>
            <person name="Lim J.S."/>
            <person name="Lee Y.H."/>
            <person name="Choi D."/>
        </authorList>
    </citation>
    <scope>NUCLEOTIDE SEQUENCE [LARGE SCALE GENOMIC DNA]</scope>
    <source>
        <strain evidence="12">cv. CM334</strain>
    </source>
</reference>
<keyword evidence="3 9" id="KW-0547">Nucleotide-binding</keyword>
<dbReference type="Gene3D" id="1.10.287.600">
    <property type="entry name" value="Helix hairpin bin"/>
    <property type="match status" value="1"/>
</dbReference>
<keyword evidence="5" id="KW-0460">Magnesium</keyword>
<dbReference type="GO" id="GO:0005874">
    <property type="term" value="C:microtubule"/>
    <property type="evidence" value="ECO:0000318"/>
    <property type="project" value="GO_Central"/>
</dbReference>
<comment type="caution">
    <text evidence="11">The sequence shown here is derived from an EMBL/GenBank/DDBJ whole genome shotgun (WGS) entry which is preliminary data.</text>
</comment>
<dbReference type="Pfam" id="PF00091">
    <property type="entry name" value="Tubulin"/>
    <property type="match status" value="1"/>
</dbReference>
<dbReference type="Proteomes" id="UP000222542">
    <property type="component" value="Unassembled WGS sequence"/>
</dbReference>
<dbReference type="GO" id="GO:0005737">
    <property type="term" value="C:cytoplasm"/>
    <property type="evidence" value="ECO:0000318"/>
    <property type="project" value="GO_Central"/>
</dbReference>
<comment type="function">
    <text evidence="7 9">Tubulin is the major constituent of microtubules, a cylinder consisting of laterally associated linear protofilaments composed of alpha- and beta-tubulin heterodimers. Microtubules grow by the addition of GTP-tubulin dimers to the microtubule end, where a stabilizing cap forms. Below the cap, tubulin dimers are in GDP-bound state, owing to GTPase activity of alpha-tubulin.</text>
</comment>
<keyword evidence="6 9" id="KW-0342">GTP-binding</keyword>
<dbReference type="InterPro" id="IPR000217">
    <property type="entry name" value="Tubulin"/>
</dbReference>
<feature type="domain" description="Tubulin/FtsZ GTPase" evidence="10">
    <location>
        <begin position="82"/>
        <end position="235"/>
    </location>
</feature>
<sequence length="238" mass="26275">MKEACIDGGQDPSGFKVRIHGCGAESDPIIDFEADSMGVAISNTTSPRRSTIEEVQNELCPPPQFYLPIHDHESFTTLEYTIYVENGAGKHVPTTIFIDLKPTVIDEVRNAAYHRLFYPKQLISRKKDAANNFAKGHYNVSKEIVYLCLDRIRKLADNCTALQGFLVFNAIGGGTGSGLRSLLLECLSVDYGIRSLDAGEGMEEVDFSEAPEDLLALEKDYEQVGAKGVDDEKDGEEY</sequence>
<dbReference type="GO" id="GO:0000278">
    <property type="term" value="P:mitotic cell cycle"/>
    <property type="evidence" value="ECO:0000318"/>
    <property type="project" value="GO_Central"/>
</dbReference>
<name>A0A2G2YTZ1_CAPAN</name>
<evidence type="ECO:0000256" key="4">
    <source>
        <dbReference type="ARBA" id="ARBA00022801"/>
    </source>
</evidence>
<dbReference type="PRINTS" id="PR01161">
    <property type="entry name" value="TUBULIN"/>
</dbReference>
<keyword evidence="4" id="KW-0378">Hydrolase</keyword>
<dbReference type="SUPFAM" id="SSF52490">
    <property type="entry name" value="Tubulin nucleotide-binding domain-like"/>
    <property type="match status" value="1"/>
</dbReference>
<keyword evidence="2 9" id="KW-0493">Microtubule</keyword>
<evidence type="ECO:0000256" key="6">
    <source>
        <dbReference type="ARBA" id="ARBA00023134"/>
    </source>
</evidence>
<comment type="subunit">
    <text evidence="9">Dimer of alpha and beta chains. A typical microtubule is a hollow water-filled tube with an outer diameter of 25 nm and an inner diameter of 15 nM. Alpha-beta heterodimers associate head-to-tail to form protofilaments running lengthwise along the microtubule wall with the beta-tubulin subunit facing the microtubule plus end conferring a structural polarity. Microtubules usually have 13 protofilaments but different protofilament numbers can be found in some organisms and specialized cells.</text>
</comment>
<dbReference type="PRINTS" id="PR01162">
    <property type="entry name" value="ALPHATUBULIN"/>
</dbReference>
<keyword evidence="12" id="KW-1185">Reference proteome</keyword>
<dbReference type="InterPro" id="IPR002452">
    <property type="entry name" value="Alpha_tubulin"/>
</dbReference>
<evidence type="ECO:0000259" key="10">
    <source>
        <dbReference type="SMART" id="SM00864"/>
    </source>
</evidence>
<evidence type="ECO:0000256" key="9">
    <source>
        <dbReference type="RuleBase" id="RU000352"/>
    </source>
</evidence>
<evidence type="ECO:0000313" key="11">
    <source>
        <dbReference type="EMBL" id="PHT73164.1"/>
    </source>
</evidence>
<dbReference type="Gene3D" id="3.40.50.1440">
    <property type="entry name" value="Tubulin/FtsZ, GTPase domain"/>
    <property type="match status" value="1"/>
</dbReference>
<dbReference type="InterPro" id="IPR017975">
    <property type="entry name" value="Tubulin_CS"/>
</dbReference>
<proteinExistence type="inferred from homology"/>
<dbReference type="EMBL" id="AYRZ02000009">
    <property type="protein sequence ID" value="PHT73164.1"/>
    <property type="molecule type" value="Genomic_DNA"/>
</dbReference>
<gene>
    <name evidence="11" type="ORF">T459_23949</name>
</gene>
<dbReference type="InterPro" id="IPR023123">
    <property type="entry name" value="Tubulin_C"/>
</dbReference>
<evidence type="ECO:0000256" key="3">
    <source>
        <dbReference type="ARBA" id="ARBA00022741"/>
    </source>
</evidence>
<comment type="similarity">
    <text evidence="1 9">Belongs to the tubulin family.</text>
</comment>
<evidence type="ECO:0000256" key="1">
    <source>
        <dbReference type="ARBA" id="ARBA00009636"/>
    </source>
</evidence>
<accession>A0A2G2YTZ1</accession>
<evidence type="ECO:0000256" key="5">
    <source>
        <dbReference type="ARBA" id="ARBA00022842"/>
    </source>
</evidence>
<evidence type="ECO:0000256" key="2">
    <source>
        <dbReference type="ARBA" id="ARBA00022701"/>
    </source>
</evidence>
<evidence type="ECO:0000313" key="12">
    <source>
        <dbReference type="Proteomes" id="UP000222542"/>
    </source>
</evidence>
<dbReference type="GO" id="GO:0005200">
    <property type="term" value="F:structural constituent of cytoskeleton"/>
    <property type="evidence" value="ECO:0000318"/>
    <property type="project" value="GO_Central"/>
</dbReference>
<dbReference type="PROSITE" id="PS00227">
    <property type="entry name" value="TUBULIN"/>
    <property type="match status" value="1"/>
</dbReference>
<organism evidence="11 12">
    <name type="scientific">Capsicum annuum</name>
    <name type="common">Capsicum pepper</name>
    <dbReference type="NCBI Taxonomy" id="4072"/>
    <lineage>
        <taxon>Eukaryota</taxon>
        <taxon>Viridiplantae</taxon>
        <taxon>Streptophyta</taxon>
        <taxon>Embryophyta</taxon>
        <taxon>Tracheophyta</taxon>
        <taxon>Spermatophyta</taxon>
        <taxon>Magnoliopsida</taxon>
        <taxon>eudicotyledons</taxon>
        <taxon>Gunneridae</taxon>
        <taxon>Pentapetalae</taxon>
        <taxon>asterids</taxon>
        <taxon>lamiids</taxon>
        <taxon>Solanales</taxon>
        <taxon>Solanaceae</taxon>
        <taxon>Solanoideae</taxon>
        <taxon>Capsiceae</taxon>
        <taxon>Capsicum</taxon>
    </lineage>
</organism>